<sequence length="177" mass="19390">GLHYNTFRYYDPEVGRFTTQDPIGLLGGENLYQYAPSPVGWVDPHGLCKSSASGDKGRNKAIHDFEQNGYKVIAEEVTMKVNGSRIRADFVVKGPQGNMHVFEVKHSSGNLTKNQKAANVFNISNPANMTRHLGGGKIKPSNGKVAVFQVDTKSDIGRILGGKGAVHTANFNVLRYW</sequence>
<feature type="non-terminal residue" evidence="1">
    <location>
        <position position="1"/>
    </location>
</feature>
<accession>A0ABX0YJ03</accession>
<dbReference type="EMBL" id="JAAVJI010000009">
    <property type="protein sequence ID" value="NJP02319.1"/>
    <property type="molecule type" value="Genomic_DNA"/>
</dbReference>
<dbReference type="PANTHER" id="PTHR32305">
    <property type="match status" value="1"/>
</dbReference>
<dbReference type="Proteomes" id="UP000746535">
    <property type="component" value="Unassembled WGS sequence"/>
</dbReference>
<dbReference type="NCBIfam" id="TIGR03696">
    <property type="entry name" value="Rhs_assc_core"/>
    <property type="match status" value="1"/>
</dbReference>
<comment type="caution">
    <text evidence="1">The sequence shown here is derived from an EMBL/GenBank/DDBJ whole genome shotgun (WGS) entry which is preliminary data.</text>
</comment>
<protein>
    <submittedName>
        <fullName evidence="1">RHS repeat-associated core domain-containing protein</fullName>
    </submittedName>
</protein>
<dbReference type="PANTHER" id="PTHR32305:SF15">
    <property type="entry name" value="PROTEIN RHSA-RELATED"/>
    <property type="match status" value="1"/>
</dbReference>
<dbReference type="RefSeq" id="WP_168084900.1">
    <property type="nucleotide sequence ID" value="NZ_JAAVJI010000009.1"/>
</dbReference>
<dbReference type="Gene3D" id="2.180.10.10">
    <property type="entry name" value="RHS repeat-associated core"/>
    <property type="match status" value="1"/>
</dbReference>
<name>A0ABX0YJ03_9PSED</name>
<gene>
    <name evidence="1" type="ORF">HBH25_15835</name>
</gene>
<evidence type="ECO:0000313" key="1">
    <source>
        <dbReference type="EMBL" id="NJP02319.1"/>
    </source>
</evidence>
<organism evidence="1 2">
    <name type="scientific">Pseudomonas quercus</name>
    <dbReference type="NCBI Taxonomy" id="2722792"/>
    <lineage>
        <taxon>Bacteria</taxon>
        <taxon>Pseudomonadati</taxon>
        <taxon>Pseudomonadota</taxon>
        <taxon>Gammaproteobacteria</taxon>
        <taxon>Pseudomonadales</taxon>
        <taxon>Pseudomonadaceae</taxon>
        <taxon>Pseudomonas</taxon>
    </lineage>
</organism>
<dbReference type="InterPro" id="IPR050708">
    <property type="entry name" value="T6SS_VgrG/RHS"/>
</dbReference>
<evidence type="ECO:0000313" key="2">
    <source>
        <dbReference type="Proteomes" id="UP000746535"/>
    </source>
</evidence>
<proteinExistence type="predicted"/>
<keyword evidence="2" id="KW-1185">Reference proteome</keyword>
<reference evidence="1 2" key="1">
    <citation type="submission" date="2020-03" db="EMBL/GenBank/DDBJ databases">
        <authorList>
            <person name="Wang L."/>
            <person name="He N."/>
            <person name="Li Y."/>
            <person name="Fang Y."/>
            <person name="Zhang F."/>
        </authorList>
    </citation>
    <scope>NUCLEOTIDE SEQUENCE [LARGE SCALE GENOMIC DNA]</scope>
    <source>
        <strain evidence="2">hsmgli-8</strain>
    </source>
</reference>
<dbReference type="InterPro" id="IPR022385">
    <property type="entry name" value="Rhs_assc_core"/>
</dbReference>